<dbReference type="InterPro" id="IPR008272">
    <property type="entry name" value="HB-CoA_thioesterase_AS"/>
</dbReference>
<evidence type="ECO:0000256" key="1">
    <source>
        <dbReference type="ARBA" id="ARBA00005953"/>
    </source>
</evidence>
<feature type="domain" description="Thioesterase" evidence="3">
    <location>
        <begin position="32"/>
        <end position="116"/>
    </location>
</feature>
<dbReference type="Pfam" id="PF03061">
    <property type="entry name" value="4HBT"/>
    <property type="match status" value="1"/>
</dbReference>
<keyword evidence="5" id="KW-1185">Reference proteome</keyword>
<reference evidence="4" key="1">
    <citation type="journal article" date="2022" name="ISME J.">
        <title>Identification of active gaseous-alkane degraders at natural gas seeps.</title>
        <authorList>
            <person name="Farhan Ul Haque M."/>
            <person name="Hernandez M."/>
            <person name="Crombie A.T."/>
            <person name="Murrell J.C."/>
        </authorList>
    </citation>
    <scope>NUCLEOTIDE SEQUENCE</scope>
    <source>
        <strain evidence="4">PC2</strain>
    </source>
</reference>
<dbReference type="EMBL" id="JAIVFP010000001">
    <property type="protein sequence ID" value="MCI4681927.1"/>
    <property type="molecule type" value="Genomic_DNA"/>
</dbReference>
<dbReference type="Proteomes" id="UP001139104">
    <property type="component" value="Unassembled WGS sequence"/>
</dbReference>
<comment type="caution">
    <text evidence="4">The sequence shown here is derived from an EMBL/GenBank/DDBJ whole genome shotgun (WGS) entry which is preliminary data.</text>
</comment>
<dbReference type="Gene3D" id="3.10.129.10">
    <property type="entry name" value="Hotdog Thioesterase"/>
    <property type="match status" value="1"/>
</dbReference>
<keyword evidence="2" id="KW-0378">Hydrolase</keyword>
<dbReference type="InterPro" id="IPR014166">
    <property type="entry name" value="Tol-Pal_acyl-CoA_thioesterase"/>
</dbReference>
<dbReference type="RefSeq" id="WP_243065967.1">
    <property type="nucleotide sequence ID" value="NZ_JAIVFK010000003.1"/>
</dbReference>
<dbReference type="NCBIfam" id="TIGR02799">
    <property type="entry name" value="thio_ybgC"/>
    <property type="match status" value="1"/>
</dbReference>
<proteinExistence type="inferred from homology"/>
<evidence type="ECO:0000256" key="2">
    <source>
        <dbReference type="ARBA" id="ARBA00022801"/>
    </source>
</evidence>
<dbReference type="CDD" id="cd00586">
    <property type="entry name" value="4HBT"/>
    <property type="match status" value="1"/>
</dbReference>
<organism evidence="4 5">
    <name type="scientific">Candidatus Rhodoblastus alkanivorans</name>
    <dbReference type="NCBI Taxonomy" id="2954117"/>
    <lineage>
        <taxon>Bacteria</taxon>
        <taxon>Pseudomonadati</taxon>
        <taxon>Pseudomonadota</taxon>
        <taxon>Alphaproteobacteria</taxon>
        <taxon>Hyphomicrobiales</taxon>
        <taxon>Rhodoblastaceae</taxon>
        <taxon>Rhodoblastus</taxon>
    </lineage>
</organism>
<evidence type="ECO:0000259" key="3">
    <source>
        <dbReference type="Pfam" id="PF03061"/>
    </source>
</evidence>
<comment type="similarity">
    <text evidence="1">Belongs to the 4-hydroxybenzoyl-CoA thioesterase family.</text>
</comment>
<name>A0ABS9Z2T7_9HYPH</name>
<dbReference type="PROSITE" id="PS01328">
    <property type="entry name" value="4HBCOA_THIOESTERASE"/>
    <property type="match status" value="1"/>
</dbReference>
<dbReference type="InterPro" id="IPR029069">
    <property type="entry name" value="HotDog_dom_sf"/>
</dbReference>
<sequence length="147" mass="16848">MPPEPVLPHGALRDGRHLFPIRVYFEDTDFTGIVYHANYLRFIERARTEMLRELGFHQGAIHSGESGDALFFVVARMQLEFLRPARMDDLLTVETRPIKISAAVIELEQIVRRDADILFTAKVLIAALADGKPRRLPREIREKLELG</sequence>
<dbReference type="InterPro" id="IPR006684">
    <property type="entry name" value="YbgC/YbaW"/>
</dbReference>
<dbReference type="PANTHER" id="PTHR31793">
    <property type="entry name" value="4-HYDROXYBENZOYL-COA THIOESTERASE FAMILY MEMBER"/>
    <property type="match status" value="1"/>
</dbReference>
<dbReference type="InterPro" id="IPR006683">
    <property type="entry name" value="Thioestr_dom"/>
</dbReference>
<protein>
    <submittedName>
        <fullName evidence="4">Tol-pal system-associated acyl-CoA thioesterase</fullName>
    </submittedName>
</protein>
<dbReference type="PANTHER" id="PTHR31793:SF37">
    <property type="entry name" value="ACYL-COA THIOESTER HYDROLASE YBGC"/>
    <property type="match status" value="1"/>
</dbReference>
<dbReference type="PIRSF" id="PIRSF003230">
    <property type="entry name" value="YbgC"/>
    <property type="match status" value="1"/>
</dbReference>
<dbReference type="NCBIfam" id="TIGR00051">
    <property type="entry name" value="YbgC/FadM family acyl-CoA thioesterase"/>
    <property type="match status" value="1"/>
</dbReference>
<accession>A0ABS9Z2T7</accession>
<gene>
    <name evidence="4" type="primary">ybgC</name>
    <name evidence="4" type="ORF">K2U94_03975</name>
</gene>
<evidence type="ECO:0000313" key="5">
    <source>
        <dbReference type="Proteomes" id="UP001139104"/>
    </source>
</evidence>
<dbReference type="SUPFAM" id="SSF54637">
    <property type="entry name" value="Thioesterase/thiol ester dehydrase-isomerase"/>
    <property type="match status" value="1"/>
</dbReference>
<evidence type="ECO:0000313" key="4">
    <source>
        <dbReference type="EMBL" id="MCI4681927.1"/>
    </source>
</evidence>
<dbReference type="InterPro" id="IPR050563">
    <property type="entry name" value="4-hydroxybenzoyl-CoA_TE"/>
</dbReference>